<proteinExistence type="predicted"/>
<reference evidence="2 3" key="1">
    <citation type="submission" date="2024-02" db="EMBL/GenBank/DDBJ databases">
        <authorList>
            <person name="Chen Y."/>
            <person name="Shah S."/>
            <person name="Dougan E. K."/>
            <person name="Thang M."/>
            <person name="Chan C."/>
        </authorList>
    </citation>
    <scope>NUCLEOTIDE SEQUENCE [LARGE SCALE GENOMIC DNA]</scope>
</reference>
<keyword evidence="3" id="KW-1185">Reference proteome</keyword>
<evidence type="ECO:0000313" key="3">
    <source>
        <dbReference type="Proteomes" id="UP001642484"/>
    </source>
</evidence>
<protein>
    <submittedName>
        <fullName evidence="2">Uncharacterized protein</fullName>
    </submittedName>
</protein>
<evidence type="ECO:0000313" key="2">
    <source>
        <dbReference type="EMBL" id="CAK9001953.1"/>
    </source>
</evidence>
<evidence type="ECO:0000256" key="1">
    <source>
        <dbReference type="SAM" id="MobiDB-lite"/>
    </source>
</evidence>
<feature type="compositionally biased region" description="Basic and acidic residues" evidence="1">
    <location>
        <begin position="1"/>
        <end position="26"/>
    </location>
</feature>
<dbReference type="EMBL" id="CAXAMN010002903">
    <property type="protein sequence ID" value="CAK9001953.1"/>
    <property type="molecule type" value="Genomic_DNA"/>
</dbReference>
<name>A0ABP0IH89_9DINO</name>
<feature type="compositionally biased region" description="Acidic residues" evidence="1">
    <location>
        <begin position="27"/>
        <end position="38"/>
    </location>
</feature>
<comment type="caution">
    <text evidence="2">The sequence shown here is derived from an EMBL/GenBank/DDBJ whole genome shotgun (WGS) entry which is preliminary data.</text>
</comment>
<feature type="region of interest" description="Disordered" evidence="1">
    <location>
        <begin position="101"/>
        <end position="124"/>
    </location>
</feature>
<feature type="compositionally biased region" description="Basic and acidic residues" evidence="1">
    <location>
        <begin position="41"/>
        <end position="53"/>
    </location>
</feature>
<sequence length="124" mass="13919">MRLEHTEPEQKDEEKQQSEKESRLSGEDGDEEQEEEVLIEPQEKHEVREKETRQVVTGDAPAAKAAALNSVFVKANAKVAASDEEEQEALAQIRPANLGFAHPAKKRTAPDWMPTLRPARQGHQ</sequence>
<feature type="region of interest" description="Disordered" evidence="1">
    <location>
        <begin position="1"/>
        <end position="58"/>
    </location>
</feature>
<organism evidence="2 3">
    <name type="scientific">Durusdinium trenchii</name>
    <dbReference type="NCBI Taxonomy" id="1381693"/>
    <lineage>
        <taxon>Eukaryota</taxon>
        <taxon>Sar</taxon>
        <taxon>Alveolata</taxon>
        <taxon>Dinophyceae</taxon>
        <taxon>Suessiales</taxon>
        <taxon>Symbiodiniaceae</taxon>
        <taxon>Durusdinium</taxon>
    </lineage>
</organism>
<accession>A0ABP0IH89</accession>
<gene>
    <name evidence="2" type="ORF">CCMP2556_LOCUS6672</name>
</gene>
<dbReference type="Proteomes" id="UP001642484">
    <property type="component" value="Unassembled WGS sequence"/>
</dbReference>